<dbReference type="Proteomes" id="UP000790787">
    <property type="component" value="Chromosome 1"/>
</dbReference>
<evidence type="ECO:0000313" key="2">
    <source>
        <dbReference type="RefSeq" id="XP_075076706.1"/>
    </source>
</evidence>
<proteinExistence type="predicted"/>
<evidence type="ECO:0000313" key="1">
    <source>
        <dbReference type="Proteomes" id="UP000790787"/>
    </source>
</evidence>
<protein>
    <submittedName>
        <fullName evidence="2">Uncharacterized protein LOC142163331</fullName>
    </submittedName>
</protein>
<organism evidence="1 2">
    <name type="scientific">Nicotiana tabacum</name>
    <name type="common">Common tobacco</name>
    <dbReference type="NCBI Taxonomy" id="4097"/>
    <lineage>
        <taxon>Eukaryota</taxon>
        <taxon>Viridiplantae</taxon>
        <taxon>Streptophyta</taxon>
        <taxon>Embryophyta</taxon>
        <taxon>Tracheophyta</taxon>
        <taxon>Spermatophyta</taxon>
        <taxon>Magnoliopsida</taxon>
        <taxon>eudicotyledons</taxon>
        <taxon>Gunneridae</taxon>
        <taxon>Pentapetalae</taxon>
        <taxon>asterids</taxon>
        <taxon>lamiids</taxon>
        <taxon>Solanales</taxon>
        <taxon>Solanaceae</taxon>
        <taxon>Nicotianoideae</taxon>
        <taxon>Nicotianeae</taxon>
        <taxon>Nicotiana</taxon>
    </lineage>
</organism>
<sequence>MGGLGGVIRNNNDSWIIGYQKLTNVISNTHAELLALETGLKVALQLQLQPLEIETDSTEVISLLDKEHQIFNHVISSCRWSMAQLGTPLLRHNFREANSVAHLLAKNSIKLQLMNKTIIHHAYTQLVEAALKDDADGRLYGRIISEQTCNRLASMGNVNVVNSAGAFVNPLSFDPNGMTGKSPCNIT</sequence>
<dbReference type="RefSeq" id="XP_075076706.1">
    <property type="nucleotide sequence ID" value="XM_075220605.1"/>
</dbReference>
<keyword evidence="1" id="KW-1185">Reference proteome</keyword>
<name>A0AC58RVF6_TOBAC</name>
<reference evidence="1" key="1">
    <citation type="journal article" date="2014" name="Nat. Commun.">
        <title>The tobacco genome sequence and its comparison with those of tomato and potato.</title>
        <authorList>
            <person name="Sierro N."/>
            <person name="Battey J.N."/>
            <person name="Ouadi S."/>
            <person name="Bakaher N."/>
            <person name="Bovet L."/>
            <person name="Willig A."/>
            <person name="Goepfert S."/>
            <person name="Peitsch M.C."/>
            <person name="Ivanov N.V."/>
        </authorList>
    </citation>
    <scope>NUCLEOTIDE SEQUENCE [LARGE SCALE GENOMIC DNA]</scope>
</reference>
<reference evidence="2" key="2">
    <citation type="submission" date="2025-08" db="UniProtKB">
        <authorList>
            <consortium name="RefSeq"/>
        </authorList>
    </citation>
    <scope>IDENTIFICATION</scope>
    <source>
        <tissue evidence="2">Leaf</tissue>
    </source>
</reference>
<gene>
    <name evidence="2" type="primary">LOC142163331</name>
</gene>
<accession>A0AC58RVF6</accession>